<keyword evidence="1" id="KW-0732">Signal</keyword>
<feature type="signal peptide" evidence="1">
    <location>
        <begin position="1"/>
        <end position="17"/>
    </location>
</feature>
<gene>
    <name evidence="2" type="ORF">KB874_12115</name>
</gene>
<protein>
    <recommendedName>
        <fullName evidence="4">Lipoprotein</fullName>
    </recommendedName>
</protein>
<dbReference type="AlphaFoldDB" id="A0A8J7WGT7"/>
<accession>A0A8J7WGT7</accession>
<comment type="caution">
    <text evidence="2">The sequence shown here is derived from an EMBL/GenBank/DDBJ whole genome shotgun (WGS) entry which is preliminary data.</text>
</comment>
<organism evidence="2 3">
    <name type="scientific">Thetidibacter halocola</name>
    <dbReference type="NCBI Taxonomy" id="2827239"/>
    <lineage>
        <taxon>Bacteria</taxon>
        <taxon>Pseudomonadati</taxon>
        <taxon>Pseudomonadota</taxon>
        <taxon>Alphaproteobacteria</taxon>
        <taxon>Rhodobacterales</taxon>
        <taxon>Roseobacteraceae</taxon>
        <taxon>Thetidibacter</taxon>
    </lineage>
</organism>
<dbReference type="RefSeq" id="WP_212536801.1">
    <property type="nucleotide sequence ID" value="NZ_JAGTUU010000004.1"/>
</dbReference>
<evidence type="ECO:0000313" key="3">
    <source>
        <dbReference type="Proteomes" id="UP000681356"/>
    </source>
</evidence>
<evidence type="ECO:0000313" key="2">
    <source>
        <dbReference type="EMBL" id="MBS0124843.1"/>
    </source>
</evidence>
<evidence type="ECO:0000256" key="1">
    <source>
        <dbReference type="SAM" id="SignalP"/>
    </source>
</evidence>
<sequence>MRALILLIVLLIPAACGRPLTPNETAFLTALKGEQIDTDSIRIIGDNPAGSYVYSIPVRPRVTCQERIWPPIERARTVEVSPAASVLFNTMLIRNDLYRPDMMQGWPDEIDLYDAMLFAHESVHVWQWQNRDRTGYTPLKALREHSGGADPYLFDPDNTRGFLDYGYEQQGSIVEEYVCCRLLDPQAPRTDRLRAMIAQEMPIDGLDAVLDRPRVRLPWAGAQTQGICR</sequence>
<reference evidence="2" key="1">
    <citation type="submission" date="2021-04" db="EMBL/GenBank/DDBJ databases">
        <authorList>
            <person name="Yoon J."/>
        </authorList>
    </citation>
    <scope>NUCLEOTIDE SEQUENCE</scope>
    <source>
        <strain evidence="2">KMU-90</strain>
    </source>
</reference>
<dbReference type="EMBL" id="JAGTUU010000004">
    <property type="protein sequence ID" value="MBS0124843.1"/>
    <property type="molecule type" value="Genomic_DNA"/>
</dbReference>
<keyword evidence="3" id="KW-1185">Reference proteome</keyword>
<dbReference type="Proteomes" id="UP000681356">
    <property type="component" value="Unassembled WGS sequence"/>
</dbReference>
<name>A0A8J7WGT7_9RHOB</name>
<feature type="chain" id="PRO_5035257025" description="Lipoprotein" evidence="1">
    <location>
        <begin position="18"/>
        <end position="229"/>
    </location>
</feature>
<evidence type="ECO:0008006" key="4">
    <source>
        <dbReference type="Google" id="ProtNLM"/>
    </source>
</evidence>
<proteinExistence type="predicted"/>